<dbReference type="PANTHER" id="PTHR12268">
    <property type="entry name" value="E3 UBIQUITIN-PROTEIN LIGASE KCMF1"/>
    <property type="match status" value="1"/>
</dbReference>
<evidence type="ECO:0000313" key="17">
    <source>
        <dbReference type="EMBL" id="GFN95203.1"/>
    </source>
</evidence>
<evidence type="ECO:0000259" key="16">
    <source>
        <dbReference type="PROSITE" id="PS50135"/>
    </source>
</evidence>
<keyword evidence="4" id="KW-0963">Cytoplasm</keyword>
<dbReference type="SUPFAM" id="SSF51045">
    <property type="entry name" value="WW domain"/>
    <property type="match status" value="1"/>
</dbReference>
<evidence type="ECO:0000256" key="14">
    <source>
        <dbReference type="SAM" id="MobiDB-lite"/>
    </source>
</evidence>
<keyword evidence="9" id="KW-0472">Membrane</keyword>
<dbReference type="Gene3D" id="1.10.238.10">
    <property type="entry name" value="EF-hand"/>
    <property type="match status" value="1"/>
</dbReference>
<evidence type="ECO:0000256" key="1">
    <source>
        <dbReference type="ARBA" id="ARBA00004245"/>
    </source>
</evidence>
<dbReference type="AlphaFoldDB" id="A0AAV3ZIR0"/>
<feature type="region of interest" description="Disordered" evidence="14">
    <location>
        <begin position="724"/>
        <end position="746"/>
    </location>
</feature>
<dbReference type="InterPro" id="IPR015153">
    <property type="entry name" value="EF-hand_dom_typ1"/>
</dbReference>
<dbReference type="Pfam" id="PF00569">
    <property type="entry name" value="ZZ"/>
    <property type="match status" value="1"/>
</dbReference>
<dbReference type="InterPro" id="IPR011992">
    <property type="entry name" value="EF-hand-dom_pair"/>
</dbReference>
<evidence type="ECO:0000256" key="4">
    <source>
        <dbReference type="ARBA" id="ARBA00022490"/>
    </source>
</evidence>
<accession>A0AAV3ZIR0</accession>
<feature type="region of interest" description="Disordered" evidence="14">
    <location>
        <begin position="598"/>
        <end position="671"/>
    </location>
</feature>
<dbReference type="PROSITE" id="PS01159">
    <property type="entry name" value="WW_DOMAIN_1"/>
    <property type="match status" value="1"/>
</dbReference>
<dbReference type="SUPFAM" id="SSF47473">
    <property type="entry name" value="EF-hand"/>
    <property type="match status" value="2"/>
</dbReference>
<dbReference type="Pfam" id="PF09068">
    <property type="entry name" value="EF-hand_2"/>
    <property type="match status" value="1"/>
</dbReference>
<sequence>MSGRIGKENKKKKKKEEEDEEEEEEEEEEEMMVVVVGVISGFQAPTEDIRVTMERHFETYHDELCHGWEQKVNSNGVIYYVNDELHKTSWNHPYLDKVFKDLAFLFAEIKYAAYRTALKLRTLQLQFGLEKITVQGLKETFLLGSEGDGDETEPLTYEQMLLLIEKSLLSSRGLNTGEENVSQTADLILNFMANIYDKGHSGKLGPRCIQNALAALCGSKLHEKYKFFCIRLQNQHGKIPRENLTHLIDDLMQIPGIVKEGRAFGIDVAAAVDSCFSKSQCVEAEDVSQDCFLAWLCQEPQTLVWLPTLHRLIATQHVQHDARCSVCNDQPITGFRYKCLVCFGYNLCQNCFLRGCVSLSHKHIHRVKEYCLPVSCKDVAKAWMAIVKNKLLRRHSGRPKMVYLKVEGRKQETLLNWEPVSIQVDHMTSACNPADRSNSEEGAIASVERDEAACTRTVSTDKRFSKPLMLIGQPSDNSSPIVTVTQEQNDLPQQDIQHQQKLMALRIKELQQENKILKEKIREYQESGIVEKSKQAEASIALENSKEITADSPISPISDQSKEAGTELMATAHSDEASKLGHDTLAIVGAFTPVRGVDPPIIKVEPSTPQSNGRSFLEHDHTDCTRPDGLQYRSSDMSLLSASDSDSSSHSVASNHMESTGANLTGSSDEVNDYKPSDMSILCSGLAKHAAVVGTSDENSVPALDSNDQKCRLNLVYHSPSTVEQSDDFLRSSTDSDNELSGHDTSRNVDPVLVTLGSGVEISNIQPDMFFTPDSKELLSLVQTPEQFAVESRRRTIEPVHMSTPVSSLTTAKHAKSLENICQLKTKKSHVLANNKLELTEDKENETPQREPVKTPSGLHPRKTKSAERTGVLTNSNHFHKCNSELEKTDEVDSRSFATLNKNSSYKRNSKAMLTQDRDELNQIMADFERECKISDITQSNGTRVMTVNDSSVMAAAFNIGDALSEFVQAVAKCDIDGNVSEVTEMTKF</sequence>
<dbReference type="Gene3D" id="6.10.140.70">
    <property type="match status" value="1"/>
</dbReference>
<name>A0AAV3ZIR0_9GAST</name>
<dbReference type="InterPro" id="IPR015154">
    <property type="entry name" value="EF-hand_dom_typ2"/>
</dbReference>
<dbReference type="GO" id="GO:0045202">
    <property type="term" value="C:synapse"/>
    <property type="evidence" value="ECO:0007669"/>
    <property type="project" value="GOC"/>
</dbReference>
<keyword evidence="18" id="KW-1185">Reference proteome</keyword>
<keyword evidence="13" id="KW-0175">Coiled coil</keyword>
<feature type="domain" description="WW" evidence="15">
    <location>
        <begin position="62"/>
        <end position="95"/>
    </location>
</feature>
<keyword evidence="11" id="KW-0206">Cytoskeleton</keyword>
<feature type="region of interest" description="Disordered" evidence="14">
    <location>
        <begin position="1"/>
        <end position="29"/>
    </location>
</feature>
<evidence type="ECO:0000256" key="8">
    <source>
        <dbReference type="ARBA" id="ARBA00022837"/>
    </source>
</evidence>
<keyword evidence="3" id="KW-1003">Cell membrane</keyword>
<reference evidence="17 18" key="1">
    <citation type="journal article" date="2021" name="Elife">
        <title>Chloroplast acquisition without the gene transfer in kleptoplastic sea slugs, Plakobranchus ocellatus.</title>
        <authorList>
            <person name="Maeda T."/>
            <person name="Takahashi S."/>
            <person name="Yoshida T."/>
            <person name="Shimamura S."/>
            <person name="Takaki Y."/>
            <person name="Nagai Y."/>
            <person name="Toyoda A."/>
            <person name="Suzuki Y."/>
            <person name="Arimoto A."/>
            <person name="Ishii H."/>
            <person name="Satoh N."/>
            <person name="Nishiyama T."/>
            <person name="Hasebe M."/>
            <person name="Maruyama T."/>
            <person name="Minagawa J."/>
            <person name="Obokata J."/>
            <person name="Shigenobu S."/>
        </authorList>
    </citation>
    <scope>NUCLEOTIDE SEQUENCE [LARGE SCALE GENOMIC DNA]</scope>
</reference>
<evidence type="ECO:0000256" key="3">
    <source>
        <dbReference type="ARBA" id="ARBA00022475"/>
    </source>
</evidence>
<dbReference type="Proteomes" id="UP000735302">
    <property type="component" value="Unassembled WGS sequence"/>
</dbReference>
<dbReference type="InterPro" id="IPR001202">
    <property type="entry name" value="WW_dom"/>
</dbReference>
<feature type="coiled-coil region" evidence="13">
    <location>
        <begin position="500"/>
        <end position="527"/>
    </location>
</feature>
<feature type="compositionally biased region" description="Basic and acidic residues" evidence="14">
    <location>
        <begin position="841"/>
        <end position="853"/>
    </location>
</feature>
<dbReference type="GO" id="GO:0008270">
    <property type="term" value="F:zinc ion binding"/>
    <property type="evidence" value="ECO:0007669"/>
    <property type="project" value="UniProtKB-KW"/>
</dbReference>
<feature type="domain" description="ZZ-type" evidence="16">
    <location>
        <begin position="319"/>
        <end position="375"/>
    </location>
</feature>
<dbReference type="GO" id="GO:0099536">
    <property type="term" value="P:synaptic signaling"/>
    <property type="evidence" value="ECO:0007669"/>
    <property type="project" value="TreeGrafter"/>
</dbReference>
<dbReference type="PROSITE" id="PS50135">
    <property type="entry name" value="ZF_ZZ_2"/>
    <property type="match status" value="1"/>
</dbReference>
<feature type="compositionally biased region" description="Low complexity" evidence="14">
    <location>
        <begin position="634"/>
        <end position="659"/>
    </location>
</feature>
<evidence type="ECO:0000256" key="5">
    <source>
        <dbReference type="ARBA" id="ARBA00022723"/>
    </source>
</evidence>
<proteinExistence type="predicted"/>
<evidence type="ECO:0000259" key="15">
    <source>
        <dbReference type="PROSITE" id="PS50020"/>
    </source>
</evidence>
<feature type="compositionally biased region" description="Polar residues" evidence="14">
    <location>
        <begin position="660"/>
        <end position="669"/>
    </location>
</feature>
<dbReference type="InterPro" id="IPR000433">
    <property type="entry name" value="Znf_ZZ"/>
</dbReference>
<dbReference type="CDD" id="cd00201">
    <property type="entry name" value="WW"/>
    <property type="match status" value="1"/>
</dbReference>
<dbReference type="EMBL" id="BLXT01002484">
    <property type="protein sequence ID" value="GFN95203.1"/>
    <property type="molecule type" value="Genomic_DNA"/>
</dbReference>
<dbReference type="InterPro" id="IPR050774">
    <property type="entry name" value="KCMF1/Dystrophin"/>
</dbReference>
<evidence type="ECO:0000256" key="7">
    <source>
        <dbReference type="ARBA" id="ARBA00022833"/>
    </source>
</evidence>
<dbReference type="InterPro" id="IPR043145">
    <property type="entry name" value="Znf_ZZ_sf"/>
</dbReference>
<comment type="caution">
    <text evidence="17">The sequence shown here is derived from an EMBL/GenBank/DDBJ whole genome shotgun (WGS) entry which is preliminary data.</text>
</comment>
<gene>
    <name evidence="17" type="ORF">PoB_002170900</name>
</gene>
<dbReference type="PANTHER" id="PTHR12268:SF14">
    <property type="entry name" value="DYSTROPHIN-1"/>
    <property type="match status" value="1"/>
</dbReference>
<evidence type="ECO:0000256" key="6">
    <source>
        <dbReference type="ARBA" id="ARBA00022771"/>
    </source>
</evidence>
<evidence type="ECO:0000256" key="2">
    <source>
        <dbReference type="ARBA" id="ARBA00004278"/>
    </source>
</evidence>
<evidence type="ECO:0000256" key="10">
    <source>
        <dbReference type="ARBA" id="ARBA00023203"/>
    </source>
</evidence>
<keyword evidence="10" id="KW-0009">Actin-binding</keyword>
<dbReference type="Gene3D" id="2.20.70.10">
    <property type="match status" value="1"/>
</dbReference>
<evidence type="ECO:0000256" key="11">
    <source>
        <dbReference type="ARBA" id="ARBA00023212"/>
    </source>
</evidence>
<feature type="compositionally biased region" description="Acidic residues" evidence="14">
    <location>
        <begin position="17"/>
        <end position="29"/>
    </location>
</feature>
<dbReference type="GO" id="GO:0005737">
    <property type="term" value="C:cytoplasm"/>
    <property type="evidence" value="ECO:0007669"/>
    <property type="project" value="UniProtKB-ARBA"/>
</dbReference>
<dbReference type="GO" id="GO:0016010">
    <property type="term" value="C:dystrophin-associated glycoprotein complex"/>
    <property type="evidence" value="ECO:0007669"/>
    <property type="project" value="UniProtKB-ARBA"/>
</dbReference>
<organism evidence="17 18">
    <name type="scientific">Plakobranchus ocellatus</name>
    <dbReference type="NCBI Taxonomy" id="259542"/>
    <lineage>
        <taxon>Eukaryota</taxon>
        <taxon>Metazoa</taxon>
        <taxon>Spiralia</taxon>
        <taxon>Lophotrochozoa</taxon>
        <taxon>Mollusca</taxon>
        <taxon>Gastropoda</taxon>
        <taxon>Heterobranchia</taxon>
        <taxon>Euthyneura</taxon>
        <taxon>Panpulmonata</taxon>
        <taxon>Sacoglossa</taxon>
        <taxon>Placobranchoidea</taxon>
        <taxon>Plakobranchidae</taxon>
        <taxon>Plakobranchus</taxon>
    </lineage>
</organism>
<dbReference type="GO" id="GO:0042383">
    <property type="term" value="C:sarcolemma"/>
    <property type="evidence" value="ECO:0007669"/>
    <property type="project" value="UniProtKB-SubCell"/>
</dbReference>
<dbReference type="PROSITE" id="PS50020">
    <property type="entry name" value="WW_DOMAIN_2"/>
    <property type="match status" value="1"/>
</dbReference>
<dbReference type="SUPFAM" id="SSF57850">
    <property type="entry name" value="RING/U-box"/>
    <property type="match status" value="1"/>
</dbReference>
<evidence type="ECO:0000313" key="18">
    <source>
        <dbReference type="Proteomes" id="UP000735302"/>
    </source>
</evidence>
<keyword evidence="8" id="KW-0106">Calcium</keyword>
<dbReference type="Gene3D" id="3.30.60.90">
    <property type="match status" value="1"/>
</dbReference>
<dbReference type="GO" id="GO:0003779">
    <property type="term" value="F:actin binding"/>
    <property type="evidence" value="ECO:0007669"/>
    <property type="project" value="UniProtKB-KW"/>
</dbReference>
<evidence type="ECO:0000256" key="9">
    <source>
        <dbReference type="ARBA" id="ARBA00023136"/>
    </source>
</evidence>
<dbReference type="InterPro" id="IPR036020">
    <property type="entry name" value="WW_dom_sf"/>
</dbReference>
<feature type="compositionally biased region" description="Basic and acidic residues" evidence="14">
    <location>
        <begin position="616"/>
        <end position="626"/>
    </location>
</feature>
<evidence type="ECO:0000256" key="12">
    <source>
        <dbReference type="PROSITE-ProRule" id="PRU00228"/>
    </source>
</evidence>
<feature type="region of interest" description="Disordered" evidence="14">
    <location>
        <begin position="841"/>
        <end position="869"/>
    </location>
</feature>
<dbReference type="SMART" id="SM00291">
    <property type="entry name" value="ZnF_ZZ"/>
    <property type="match status" value="1"/>
</dbReference>
<comment type="subcellular location">
    <subcellularLocation>
        <location evidence="2">Cell membrane</location>
        <location evidence="2">Sarcolemma</location>
        <topology evidence="2">Peripheral membrane protein</topology>
        <orientation evidence="2">Cytoplasmic side</orientation>
    </subcellularLocation>
    <subcellularLocation>
        <location evidence="1">Cytoplasm</location>
        <location evidence="1">Cytoskeleton</location>
    </subcellularLocation>
</comment>
<dbReference type="Pfam" id="PF09069">
    <property type="entry name" value="EF-hand_3"/>
    <property type="match status" value="1"/>
</dbReference>
<evidence type="ECO:0000256" key="13">
    <source>
        <dbReference type="SAM" id="Coils"/>
    </source>
</evidence>
<protein>
    <submittedName>
        <fullName evidence="17">Dystrophin</fullName>
    </submittedName>
</protein>
<keyword evidence="7" id="KW-0862">Zinc</keyword>
<keyword evidence="5" id="KW-0479">Metal-binding</keyword>
<keyword evidence="6 12" id="KW-0863">Zinc-finger</keyword>
<dbReference type="GO" id="GO:0005856">
    <property type="term" value="C:cytoskeleton"/>
    <property type="evidence" value="ECO:0007669"/>
    <property type="project" value="UniProtKB-SubCell"/>
</dbReference>
<dbReference type="PROSITE" id="PS01357">
    <property type="entry name" value="ZF_ZZ_1"/>
    <property type="match status" value="1"/>
</dbReference>